<feature type="short sequence motif" description="FFD box" evidence="1">
    <location>
        <begin position="436"/>
        <end position="452"/>
    </location>
</feature>
<feature type="compositionally biased region" description="Low complexity" evidence="2">
    <location>
        <begin position="195"/>
        <end position="210"/>
    </location>
</feature>
<feature type="compositionally biased region" description="Basic and acidic residues" evidence="2">
    <location>
        <begin position="291"/>
        <end position="302"/>
    </location>
</feature>
<dbReference type="Pfam" id="PF09532">
    <property type="entry name" value="FDF"/>
    <property type="match status" value="1"/>
</dbReference>
<dbReference type="GO" id="GO:0033962">
    <property type="term" value="P:P-body assembly"/>
    <property type="evidence" value="ECO:0007669"/>
    <property type="project" value="TreeGrafter"/>
</dbReference>
<dbReference type="SUPFAM" id="SSF50182">
    <property type="entry name" value="Sm-like ribonucleoproteins"/>
    <property type="match status" value="1"/>
</dbReference>
<dbReference type="GO" id="GO:0000932">
    <property type="term" value="C:P-body"/>
    <property type="evidence" value="ECO:0007669"/>
    <property type="project" value="TreeGrafter"/>
</dbReference>
<feature type="compositionally biased region" description="Basic and acidic residues" evidence="2">
    <location>
        <begin position="376"/>
        <end position="387"/>
    </location>
</feature>
<dbReference type="InterPro" id="IPR019050">
    <property type="entry name" value="FDF_dom"/>
</dbReference>
<evidence type="ECO:0000259" key="3">
    <source>
        <dbReference type="PROSITE" id="PS51512"/>
    </source>
</evidence>
<evidence type="ECO:0000313" key="6">
    <source>
        <dbReference type="Proteomes" id="UP000038010"/>
    </source>
</evidence>
<dbReference type="Pfam" id="PF12701">
    <property type="entry name" value="LSM14"/>
    <property type="match status" value="1"/>
</dbReference>
<reference evidence="5 6" key="1">
    <citation type="submission" date="2015-06" db="EMBL/GenBank/DDBJ databases">
        <title>Draft genome of the ant-associated black yeast Phialophora attae CBS 131958.</title>
        <authorList>
            <person name="Moreno L.F."/>
            <person name="Stielow B.J."/>
            <person name="de Hoog S."/>
            <person name="Vicente V.A."/>
            <person name="Weiss V.A."/>
            <person name="de Vries M."/>
            <person name="Cruz L.M."/>
            <person name="Souza E.M."/>
        </authorList>
    </citation>
    <scope>NUCLEOTIDE SEQUENCE [LARGE SCALE GENOMIC DNA]</scope>
    <source>
        <strain evidence="5 6">CBS 131958</strain>
    </source>
</reference>
<dbReference type="VEuPathDB" id="FungiDB:AB675_10063"/>
<dbReference type="GeneID" id="28730686"/>
<name>A0A0N0NJJ2_9EURO</name>
<dbReference type="SMART" id="SM01271">
    <property type="entry name" value="LSM14"/>
    <property type="match status" value="1"/>
</dbReference>
<gene>
    <name evidence="5" type="ORF">AB675_10063</name>
</gene>
<feature type="compositionally biased region" description="Basic and acidic residues" evidence="2">
    <location>
        <begin position="468"/>
        <end position="477"/>
    </location>
</feature>
<dbReference type="PROSITE" id="PS51513">
    <property type="entry name" value="FFD"/>
    <property type="match status" value="1"/>
</dbReference>
<dbReference type="Gene3D" id="2.30.30.100">
    <property type="match status" value="1"/>
</dbReference>
<dbReference type="Proteomes" id="UP000038010">
    <property type="component" value="Unassembled WGS sequence"/>
</dbReference>
<dbReference type="PANTHER" id="PTHR13586">
    <property type="entry name" value="SCD6 PROTEIN-RELATED"/>
    <property type="match status" value="1"/>
</dbReference>
<accession>A0A0N0NJJ2</accession>
<feature type="compositionally biased region" description="Polar residues" evidence="2">
    <location>
        <begin position="265"/>
        <end position="280"/>
    </location>
</feature>
<comment type="caution">
    <text evidence="5">The sequence shown here is derived from an EMBL/GenBank/DDBJ whole genome shotgun (WGS) entry which is preliminary data.</text>
</comment>
<feature type="domain" description="FFD box profile" evidence="4">
    <location>
        <begin position="436"/>
        <end position="452"/>
    </location>
</feature>
<evidence type="ECO:0000259" key="4">
    <source>
        <dbReference type="PROSITE" id="PS51513"/>
    </source>
</evidence>
<evidence type="ECO:0008006" key="7">
    <source>
        <dbReference type="Google" id="ProtNLM"/>
    </source>
</evidence>
<dbReference type="InterPro" id="IPR025761">
    <property type="entry name" value="FFD_box"/>
</dbReference>
<evidence type="ECO:0000313" key="5">
    <source>
        <dbReference type="EMBL" id="KPI36709.1"/>
    </source>
</evidence>
<dbReference type="InterPro" id="IPR010920">
    <property type="entry name" value="LSM_dom_sf"/>
</dbReference>
<sequence>MSMDHLIGQRFALTSKMNIRYVGTLHQINPEQQTIALEDVVSLGSEDRPVEHFVAPSNHRFEYIVFKGTDVKDIKALEEETAKPENQQPPNDPAILNSSRPAQPPPAPQERRESPYPPPGYPQQGYPPYGPPQFGRGYGPPPPGAFGPGPGFSPYGPPPPGYFGPPGQGFPPPQFQGPPPPPIDRPAQQVPPPSTQAQQPKPAQPTPSTQELPVDNKDAPSQPSASKPSKAPQAQAAAPSPAPAAIPTGPKTTTKGKVAPAMPFTVNQKSFTPPVQTAPSQAAPKQGPSKAEMDEAAQRAREAVQAAMANVPGKAQPKSAPVPVPNPASHGTSVEALTRNVASLTTSTNGAPRGRGAQRGPRGDYTRGRGGPQAGRKIEIPKSDYDFETANKKFNKEDLIKEAIASGSPVAEDGPVDSPDGADEGPERKNSLGASKAYNKSSSFFDNISSEAKDREDNPDPRSYARQQRQEEFKRNVDTFGQGNVDGGYRGRGRGGYRGRTYGGNRGYRGGYRGTGGRGGARGGADGSTGVPAPPTTLPTVLS</sequence>
<evidence type="ECO:0000256" key="1">
    <source>
        <dbReference type="PROSITE-ProRule" id="PRU00846"/>
    </source>
</evidence>
<dbReference type="GO" id="GO:0003729">
    <property type="term" value="F:mRNA binding"/>
    <property type="evidence" value="ECO:0007669"/>
    <property type="project" value="TreeGrafter"/>
</dbReference>
<feature type="compositionally biased region" description="Low complexity" evidence="2">
    <location>
        <begin position="350"/>
        <end position="360"/>
    </location>
</feature>
<feature type="compositionally biased region" description="Gly residues" evidence="2">
    <location>
        <begin position="498"/>
        <end position="527"/>
    </location>
</feature>
<keyword evidence="6" id="KW-1185">Reference proteome</keyword>
<dbReference type="InterPro" id="IPR025762">
    <property type="entry name" value="DFDF"/>
</dbReference>
<dbReference type="AlphaFoldDB" id="A0A0N0NJJ2"/>
<organism evidence="5 6">
    <name type="scientific">Cyphellophora attinorum</name>
    <dbReference type="NCBI Taxonomy" id="1664694"/>
    <lineage>
        <taxon>Eukaryota</taxon>
        <taxon>Fungi</taxon>
        <taxon>Dikarya</taxon>
        <taxon>Ascomycota</taxon>
        <taxon>Pezizomycotina</taxon>
        <taxon>Eurotiomycetes</taxon>
        <taxon>Chaetothyriomycetidae</taxon>
        <taxon>Chaetothyriales</taxon>
        <taxon>Cyphellophoraceae</taxon>
        <taxon>Cyphellophora</taxon>
    </lineage>
</organism>
<feature type="region of interest" description="Disordered" evidence="2">
    <location>
        <begin position="344"/>
        <end position="387"/>
    </location>
</feature>
<dbReference type="STRING" id="1664694.A0A0N0NJJ2"/>
<dbReference type="RefSeq" id="XP_017996672.1">
    <property type="nucleotide sequence ID" value="XM_018138806.1"/>
</dbReference>
<evidence type="ECO:0000256" key="2">
    <source>
        <dbReference type="SAM" id="MobiDB-lite"/>
    </source>
</evidence>
<feature type="region of interest" description="Disordered" evidence="2">
    <location>
        <begin position="80"/>
        <end position="332"/>
    </location>
</feature>
<feature type="compositionally biased region" description="Low complexity" evidence="2">
    <location>
        <begin position="122"/>
        <end position="135"/>
    </location>
</feature>
<feature type="compositionally biased region" description="Basic and acidic residues" evidence="2">
    <location>
        <begin position="451"/>
        <end position="460"/>
    </location>
</feature>
<dbReference type="PANTHER" id="PTHR13586:SF0">
    <property type="entry name" value="TRAILER HITCH, ISOFORM H"/>
    <property type="match status" value="1"/>
</dbReference>
<feature type="domain" description="DFDF" evidence="3">
    <location>
        <begin position="373"/>
        <end position="409"/>
    </location>
</feature>
<feature type="compositionally biased region" description="Low complexity" evidence="2">
    <location>
        <begin position="219"/>
        <end position="261"/>
    </location>
</feature>
<dbReference type="GO" id="GO:0034063">
    <property type="term" value="P:stress granule assembly"/>
    <property type="evidence" value="ECO:0007669"/>
    <property type="project" value="TreeGrafter"/>
</dbReference>
<feature type="region of interest" description="Disordered" evidence="2">
    <location>
        <begin position="404"/>
        <end position="543"/>
    </location>
</feature>
<dbReference type="EMBL" id="LFJN01000029">
    <property type="protein sequence ID" value="KPI36709.1"/>
    <property type="molecule type" value="Genomic_DNA"/>
</dbReference>
<protein>
    <recommendedName>
        <fullName evidence="7">Protein sum2</fullName>
    </recommendedName>
</protein>
<feature type="compositionally biased region" description="Polar residues" evidence="2">
    <location>
        <begin position="438"/>
        <end position="450"/>
    </location>
</feature>
<feature type="compositionally biased region" description="Pro residues" evidence="2">
    <location>
        <begin position="155"/>
        <end position="194"/>
    </location>
</feature>
<proteinExistence type="predicted"/>
<dbReference type="PROSITE" id="PS51512">
    <property type="entry name" value="DFDF"/>
    <property type="match status" value="1"/>
</dbReference>
<dbReference type="OrthoDB" id="21539at2759"/>
<dbReference type="InterPro" id="IPR025609">
    <property type="entry name" value="Lsm14-like_N"/>
</dbReference>
<dbReference type="SMART" id="SM01199">
    <property type="entry name" value="FDF"/>
    <property type="match status" value="1"/>
</dbReference>